<keyword evidence="1" id="KW-0472">Membrane</keyword>
<feature type="transmembrane region" description="Helical" evidence="1">
    <location>
        <begin position="312"/>
        <end position="335"/>
    </location>
</feature>
<organism evidence="2 3">
    <name type="scientific">Angomonas deanei</name>
    <dbReference type="NCBI Taxonomy" id="59799"/>
    <lineage>
        <taxon>Eukaryota</taxon>
        <taxon>Discoba</taxon>
        <taxon>Euglenozoa</taxon>
        <taxon>Kinetoplastea</taxon>
        <taxon>Metakinetoplastina</taxon>
        <taxon>Trypanosomatida</taxon>
        <taxon>Trypanosomatidae</taxon>
        <taxon>Strigomonadinae</taxon>
        <taxon>Angomonas</taxon>
    </lineage>
</organism>
<dbReference type="SUPFAM" id="SSF100897">
    <property type="entry name" value="Plant proteinase inhibitors"/>
    <property type="match status" value="1"/>
</dbReference>
<reference evidence="2 3" key="1">
    <citation type="submission" date="2020-08" db="EMBL/GenBank/DDBJ databases">
        <authorList>
            <person name="Newling K."/>
            <person name="Davey J."/>
            <person name="Forrester S."/>
        </authorList>
    </citation>
    <scope>NUCLEOTIDE SEQUENCE [LARGE SCALE GENOMIC DNA]</scope>
    <source>
        <strain evidence="3">Crithidia deanei Carvalho (ATCC PRA-265)</strain>
    </source>
</reference>
<dbReference type="OrthoDB" id="278211at2759"/>
<gene>
    <name evidence="2" type="ORF">ADEAN_000550300</name>
</gene>
<evidence type="ECO:0000313" key="2">
    <source>
        <dbReference type="EMBL" id="CAD2218017.1"/>
    </source>
</evidence>
<dbReference type="Proteomes" id="UP000515908">
    <property type="component" value="Chromosome 10"/>
</dbReference>
<evidence type="ECO:0000256" key="1">
    <source>
        <dbReference type="SAM" id="Phobius"/>
    </source>
</evidence>
<accession>A0A7G2CG69</accession>
<dbReference type="EMBL" id="LR877154">
    <property type="protein sequence ID" value="CAD2218017.1"/>
    <property type="molecule type" value="Genomic_DNA"/>
</dbReference>
<sequence>MHNPGNSSGNVYVNEPYGGGRRIYSRSPNFTPPKMPPIPSLPSVGSLGTPNIGAMWSNSPQYYNAGNQYGYPQANNNNNNAALDPNIQLVPTRPLLKALSKVSKPNPPWCVGSRAGSLKVSEELSIFSIFNTSTEEEMKIYNQCVENISRVMREVWPQASLHPKGITAAVMAPKKEICNHLYAVHCDDLEGVKQFEELAIKQGFHLEFGTDNRGLPAVICTDCVSGVKSCITYGPEAEKKCKGTSDILRDAYSSTQSARDVLFVLLALLQQNRILDDGGLNQKLFSGEALAVMLLSVVNSYENNLLPDSGRILLDFFLTFGFVAYFNPVASSVTIKTMQPPRPRYT</sequence>
<name>A0A7G2CG69_9TRYP</name>
<keyword evidence="1" id="KW-1133">Transmembrane helix</keyword>
<dbReference type="AlphaFoldDB" id="A0A7G2CG69"/>
<protein>
    <submittedName>
        <fullName evidence="2">Uncharacterized protein</fullName>
    </submittedName>
</protein>
<keyword evidence="1" id="KW-0812">Transmembrane</keyword>
<evidence type="ECO:0000313" key="3">
    <source>
        <dbReference type="Proteomes" id="UP000515908"/>
    </source>
</evidence>
<proteinExistence type="predicted"/>
<keyword evidence="3" id="KW-1185">Reference proteome</keyword>
<dbReference type="VEuPathDB" id="TriTrypDB:ADEAN_000550300"/>